<sequence>MPVYLFTLFTGPIQYLDPQRDPTEDQKRSPIVSSACGYWLEKGLLSTIGSKITTVESIITAMKSKTTSLESSRYPL</sequence>
<proteinExistence type="predicted"/>
<name>A0A2L1KTQ8_ECOLX</name>
<dbReference type="EMBL" id="MG516909">
    <property type="protein sequence ID" value="AVE25948.1"/>
    <property type="molecule type" value="Genomic_DNA"/>
</dbReference>
<dbReference type="AlphaFoldDB" id="A0A2L1KTQ8"/>
<protein>
    <submittedName>
        <fullName evidence="1">Uncharacterized protein</fullName>
    </submittedName>
</protein>
<evidence type="ECO:0000313" key="1">
    <source>
        <dbReference type="EMBL" id="AVE25948.1"/>
    </source>
</evidence>
<accession>A0A2L1KTQ8</accession>
<keyword evidence="1" id="KW-0614">Plasmid</keyword>
<organism evidence="1">
    <name type="scientific">Escherichia coli</name>
    <dbReference type="NCBI Taxonomy" id="562"/>
    <lineage>
        <taxon>Bacteria</taxon>
        <taxon>Pseudomonadati</taxon>
        <taxon>Pseudomonadota</taxon>
        <taxon>Gammaproteobacteria</taxon>
        <taxon>Enterobacterales</taxon>
        <taxon>Enterobacteriaceae</taxon>
        <taxon>Escherichia</taxon>
    </lineage>
</organism>
<geneLocation type="plasmid" evidence="1">
    <name>pEc1675</name>
</geneLocation>
<reference evidence="1" key="1">
    <citation type="journal article" date="2018" name="Antimicrob. Agents Chemother.">
        <title>Characterization of the complete nucleotide sequences of IMP-4-encoding plasmids, belonging to diverse Inc families, recovered from Enterobacteriaceae of wildlife origin.</title>
        <authorList>
            <person name="Dolejska M."/>
            <person name="Papagiannitsis C.C."/>
            <person name="Pratova H."/>
            <person name="Medvecky M."/>
            <person name="Davidova Gerzova L."/>
            <person name="Valcek A."/>
        </authorList>
    </citation>
    <scope>NUCLEOTIDE SEQUENCE</scope>
    <source>
        <plasmid evidence="1">pEc1675</plasmid>
    </source>
</reference>